<dbReference type="EMBL" id="BGPR01000036">
    <property type="protein sequence ID" value="GBL84304.1"/>
    <property type="molecule type" value="Genomic_DNA"/>
</dbReference>
<dbReference type="AlphaFoldDB" id="A0A4Y2AZM1"/>
<protein>
    <submittedName>
        <fullName evidence="2">Uncharacterized protein</fullName>
    </submittedName>
</protein>
<reference evidence="2 3" key="1">
    <citation type="journal article" date="2019" name="Sci. Rep.">
        <title>Orb-weaving spider Araneus ventricosus genome elucidates the spidroin gene catalogue.</title>
        <authorList>
            <person name="Kono N."/>
            <person name="Nakamura H."/>
            <person name="Ohtoshi R."/>
            <person name="Moran D.A.P."/>
            <person name="Shinohara A."/>
            <person name="Yoshida Y."/>
            <person name="Fujiwara M."/>
            <person name="Mori M."/>
            <person name="Tomita M."/>
            <person name="Arakawa K."/>
        </authorList>
    </citation>
    <scope>NUCLEOTIDE SEQUENCE [LARGE SCALE GENOMIC DNA]</scope>
</reference>
<keyword evidence="3" id="KW-1185">Reference proteome</keyword>
<accession>A0A4Y2AZM1</accession>
<evidence type="ECO:0000256" key="1">
    <source>
        <dbReference type="SAM" id="SignalP"/>
    </source>
</evidence>
<proteinExistence type="predicted"/>
<keyword evidence="1" id="KW-0732">Signal</keyword>
<feature type="signal peptide" evidence="1">
    <location>
        <begin position="1"/>
        <end position="23"/>
    </location>
</feature>
<organism evidence="2 3">
    <name type="scientific">Araneus ventricosus</name>
    <name type="common">Orbweaver spider</name>
    <name type="synonym">Epeira ventricosa</name>
    <dbReference type="NCBI Taxonomy" id="182803"/>
    <lineage>
        <taxon>Eukaryota</taxon>
        <taxon>Metazoa</taxon>
        <taxon>Ecdysozoa</taxon>
        <taxon>Arthropoda</taxon>
        <taxon>Chelicerata</taxon>
        <taxon>Arachnida</taxon>
        <taxon>Araneae</taxon>
        <taxon>Araneomorphae</taxon>
        <taxon>Entelegynae</taxon>
        <taxon>Araneoidea</taxon>
        <taxon>Araneidae</taxon>
        <taxon>Araneus</taxon>
    </lineage>
</organism>
<evidence type="ECO:0000313" key="3">
    <source>
        <dbReference type="Proteomes" id="UP000499080"/>
    </source>
</evidence>
<name>A0A4Y2AZM1_ARAVE</name>
<dbReference type="Proteomes" id="UP000499080">
    <property type="component" value="Unassembled WGS sequence"/>
</dbReference>
<comment type="caution">
    <text evidence="2">The sequence shown here is derived from an EMBL/GenBank/DDBJ whole genome shotgun (WGS) entry which is preliminary data.</text>
</comment>
<sequence>MASLSWSLSAVFFVSFGVVLCYAQDASSEKTDGNSTDVSTYLFPMFPECRDYEDIIQEKRMEMLENGELEDCQEDMDMAECLRSQLMYARRQIASLPPAECMQPLAEFLLGDLFDYAYEAALEDAKSEVKNELNEWRKK</sequence>
<feature type="chain" id="PRO_5021321202" evidence="1">
    <location>
        <begin position="24"/>
        <end position="139"/>
    </location>
</feature>
<gene>
    <name evidence="2" type="ORF">AVEN_118676_1</name>
</gene>
<dbReference type="OrthoDB" id="6435446at2759"/>
<evidence type="ECO:0000313" key="2">
    <source>
        <dbReference type="EMBL" id="GBL84304.1"/>
    </source>
</evidence>